<sequence length="654" mass="74899">MMILNETQKTQLLTTLQEIRTDILSLAHTGEDMLWWTLPGYTGSSPGDTDHWSADIFNGNSGIALFFLELYRYTGRNRDLETVRKIIRFILRNHGRARKYCSFYTGFTGIIYLLIRVYETTGEKEVLRQALSLASANREDLVSQPVKADLLSGYAGNLLVLVHLYHYSRDEKVLHSIQQLLHRFTEEARISETGLKWDYSAAKSAYDSMTGFSHGASGIAYVLLQTGNYFHNDGLLYLAEQALAYEMQYFYPESGNWLDLRMGPYRLGLKEAHRWDLDLFIPTMRNVNSWAHGASGIGIARLYAYEITGNTAYLDQCRTVLTTSLRYLDKNERTDYTLCSGYTGHIPFLRQFMPYSDQYGPELLTDIIDRASKLHSETYVYNTYTEANRNDCGLLSGKAGVGYGLLHLLNPSLNSICMPSLPRRRGPVPPLSLTREAIRTRIFRSYYPKTLKALQLKATGFTGPDGPQDISALEDFIKQQLKDLPETVYRTRKTYDLEYARTALWKTHKGFLCYNVKRKYLRVHTEIYDKRSAIQLLNTPFCLPDHVRLFYGVPDTDKNTETGLRYFALLLLCDEDGVRDIPLGKFQALLLSELETENTPGDIADQMLREYFSDQVKTPEQLLSFKGTVVKQFMEFVKAGMAEEVIITKEEVLK</sequence>
<dbReference type="GO" id="GO:0046872">
    <property type="term" value="F:metal ion binding"/>
    <property type="evidence" value="ECO:0007669"/>
    <property type="project" value="UniProtKB-KW"/>
</dbReference>
<dbReference type="STRING" id="1150368.SAMN02927921_00392"/>
<organism evidence="2 3">
    <name type="scientific">Sinomicrobium oceani</name>
    <dbReference type="NCBI Taxonomy" id="1150368"/>
    <lineage>
        <taxon>Bacteria</taxon>
        <taxon>Pseudomonadati</taxon>
        <taxon>Bacteroidota</taxon>
        <taxon>Flavobacteriia</taxon>
        <taxon>Flavobacteriales</taxon>
        <taxon>Flavobacteriaceae</taxon>
        <taxon>Sinomicrobium</taxon>
    </lineage>
</organism>
<dbReference type="Gene3D" id="1.50.10.10">
    <property type="match status" value="1"/>
</dbReference>
<proteinExistence type="predicted"/>
<reference evidence="2 3" key="1">
    <citation type="submission" date="2016-11" db="EMBL/GenBank/DDBJ databases">
        <authorList>
            <person name="Jaros S."/>
            <person name="Januszkiewicz K."/>
            <person name="Wedrychowicz H."/>
        </authorList>
    </citation>
    <scope>NUCLEOTIDE SEQUENCE [LARGE SCALE GENOMIC DNA]</scope>
    <source>
        <strain evidence="2 3">CGMCC 1.12145</strain>
    </source>
</reference>
<keyword evidence="1" id="KW-0479">Metal-binding</keyword>
<dbReference type="GO" id="GO:0031179">
    <property type="term" value="P:peptide modification"/>
    <property type="evidence" value="ECO:0007669"/>
    <property type="project" value="InterPro"/>
</dbReference>
<dbReference type="EMBL" id="FPJE01000002">
    <property type="protein sequence ID" value="SFW18342.1"/>
    <property type="molecule type" value="Genomic_DNA"/>
</dbReference>
<feature type="binding site" evidence="1">
    <location>
        <position position="339"/>
    </location>
    <ligand>
        <name>Zn(2+)</name>
        <dbReference type="ChEBI" id="CHEBI:29105"/>
    </ligand>
</feature>
<dbReference type="PRINTS" id="PR01950">
    <property type="entry name" value="LANCSUPER"/>
</dbReference>
<evidence type="ECO:0000313" key="2">
    <source>
        <dbReference type="EMBL" id="SFW18342.1"/>
    </source>
</evidence>
<keyword evidence="1" id="KW-0862">Zinc</keyword>
<dbReference type="GO" id="GO:0005886">
    <property type="term" value="C:plasma membrane"/>
    <property type="evidence" value="ECO:0007669"/>
    <property type="project" value="TreeGrafter"/>
</dbReference>
<dbReference type="PANTHER" id="PTHR12736">
    <property type="entry name" value="LANC-LIKE PROTEIN"/>
    <property type="match status" value="1"/>
</dbReference>
<dbReference type="RefSeq" id="WP_083564736.1">
    <property type="nucleotide sequence ID" value="NZ_FPJE01000002.1"/>
</dbReference>
<evidence type="ECO:0000313" key="3">
    <source>
        <dbReference type="Proteomes" id="UP000182248"/>
    </source>
</evidence>
<dbReference type="AlphaFoldDB" id="A0A1K1M8P9"/>
<accession>A0A1K1M8P9</accession>
<dbReference type="PANTHER" id="PTHR12736:SF7">
    <property type="entry name" value="LANC-LIKE PROTEIN 3"/>
    <property type="match status" value="1"/>
</dbReference>
<name>A0A1K1M8P9_9FLAO</name>
<dbReference type="GO" id="GO:0005975">
    <property type="term" value="P:carbohydrate metabolic process"/>
    <property type="evidence" value="ECO:0007669"/>
    <property type="project" value="InterPro"/>
</dbReference>
<keyword evidence="3" id="KW-1185">Reference proteome</keyword>
<gene>
    <name evidence="2" type="ORF">SAMN02927921_00392</name>
</gene>
<dbReference type="InterPro" id="IPR007822">
    <property type="entry name" value="LANC-like"/>
</dbReference>
<evidence type="ECO:0000256" key="1">
    <source>
        <dbReference type="PIRSR" id="PIRSR607822-1"/>
    </source>
</evidence>
<dbReference type="SUPFAM" id="SSF158745">
    <property type="entry name" value="LanC-like"/>
    <property type="match status" value="1"/>
</dbReference>
<dbReference type="Pfam" id="PF05147">
    <property type="entry name" value="LANC_like"/>
    <property type="match status" value="1"/>
</dbReference>
<dbReference type="InterPro" id="IPR012341">
    <property type="entry name" value="6hp_glycosidase-like_sf"/>
</dbReference>
<dbReference type="OrthoDB" id="9148343at2"/>
<protein>
    <submittedName>
        <fullName evidence="2">Lanthionine synthetase C-like protein</fullName>
    </submittedName>
</protein>
<dbReference type="Proteomes" id="UP000182248">
    <property type="component" value="Unassembled WGS sequence"/>
</dbReference>
<dbReference type="SMART" id="SM01260">
    <property type="entry name" value="LANC_like"/>
    <property type="match status" value="1"/>
</dbReference>